<name>A0AC34GTS4_9BILA</name>
<organism evidence="1 2">
    <name type="scientific">Panagrolaimus sp. ES5</name>
    <dbReference type="NCBI Taxonomy" id="591445"/>
    <lineage>
        <taxon>Eukaryota</taxon>
        <taxon>Metazoa</taxon>
        <taxon>Ecdysozoa</taxon>
        <taxon>Nematoda</taxon>
        <taxon>Chromadorea</taxon>
        <taxon>Rhabditida</taxon>
        <taxon>Tylenchina</taxon>
        <taxon>Panagrolaimomorpha</taxon>
        <taxon>Panagrolaimoidea</taxon>
        <taxon>Panagrolaimidae</taxon>
        <taxon>Panagrolaimus</taxon>
    </lineage>
</organism>
<evidence type="ECO:0000313" key="2">
    <source>
        <dbReference type="WBParaSite" id="ES5_v2.g802.t1"/>
    </source>
</evidence>
<dbReference type="Proteomes" id="UP000887579">
    <property type="component" value="Unplaced"/>
</dbReference>
<protein>
    <submittedName>
        <fullName evidence="2">HEAT repeat domain-containing protein</fullName>
    </submittedName>
</protein>
<sequence>MEENEICKRIIILINENNVDAKLASLEEILYLLAAKKYFIIEQLLQENIVSNLIKFLNHSNFEIQEKSLEILFDLSNNEELNQTQNLIDSGILKSMTKLLESSDLKIAQKSAEFLSKFTIDSNEYIQAICDAGLISPLIDLLYKDSPKAQKVNDC</sequence>
<proteinExistence type="predicted"/>
<reference evidence="2" key="1">
    <citation type="submission" date="2022-11" db="UniProtKB">
        <authorList>
            <consortium name="WormBaseParasite"/>
        </authorList>
    </citation>
    <scope>IDENTIFICATION</scope>
</reference>
<dbReference type="WBParaSite" id="ES5_v2.g802.t1">
    <property type="protein sequence ID" value="ES5_v2.g802.t1"/>
    <property type="gene ID" value="ES5_v2.g802"/>
</dbReference>
<accession>A0AC34GTS4</accession>
<evidence type="ECO:0000313" key="1">
    <source>
        <dbReference type="Proteomes" id="UP000887579"/>
    </source>
</evidence>